<evidence type="ECO:0000313" key="3">
    <source>
        <dbReference type="EMBL" id="GEJ56391.1"/>
    </source>
</evidence>
<reference evidence="4" key="1">
    <citation type="journal article" date="2020" name="Appl. Environ. Microbiol.">
        <title>Diazotrophic Anaeromyxobacter Isolates from Soils.</title>
        <authorList>
            <person name="Masuda Y."/>
            <person name="Yamanaka H."/>
            <person name="Xu Z.X."/>
            <person name="Shiratori Y."/>
            <person name="Aono T."/>
            <person name="Amachi S."/>
            <person name="Senoo K."/>
            <person name="Itoh H."/>
        </authorList>
    </citation>
    <scope>NUCLEOTIDE SEQUENCE [LARGE SCALE GENOMIC DNA]</scope>
    <source>
        <strain evidence="4">R267</strain>
    </source>
</reference>
<feature type="region of interest" description="Disordered" evidence="1">
    <location>
        <begin position="20"/>
        <end position="66"/>
    </location>
</feature>
<sequence length="296" mass="30817">MPKRPLAVAVILALAAALPRGAAAEPAEPAPPRSSDAPPRAAPAPPRPPGPAPLAPRHRPRPAPAPRYPPGGFPRWYWDPYFYGEAPGWWGWGWGFGYYPLYPRPEYGYAPEDVSRVTTRLTLTGGGTLRHGGGAAGLALGLEGERLGFHLGVDGLYPGGRGSTFDSLSTFALLTAHLTVSLVTADVGRLRGEVGLSVLTWPDFYGPDAGAASLGPDVGLSGQLGLVGPLGVEGYARVTPVPVPIVDWQAALAVHVGPAAVTAGWRELAVHRSHGGNNNVASFDFAGPQVGVGVRF</sequence>
<comment type="caution">
    <text evidence="3">The sequence shown here is derived from an EMBL/GenBank/DDBJ whole genome shotgun (WGS) entry which is preliminary data.</text>
</comment>
<feature type="signal peptide" evidence="2">
    <location>
        <begin position="1"/>
        <end position="24"/>
    </location>
</feature>
<proteinExistence type="predicted"/>
<organism evidence="3 4">
    <name type="scientific">Anaeromyxobacter diazotrophicus</name>
    <dbReference type="NCBI Taxonomy" id="2590199"/>
    <lineage>
        <taxon>Bacteria</taxon>
        <taxon>Pseudomonadati</taxon>
        <taxon>Myxococcota</taxon>
        <taxon>Myxococcia</taxon>
        <taxon>Myxococcales</taxon>
        <taxon>Cystobacterineae</taxon>
        <taxon>Anaeromyxobacteraceae</taxon>
        <taxon>Anaeromyxobacter</taxon>
    </lineage>
</organism>
<dbReference type="Proteomes" id="UP000503640">
    <property type="component" value="Unassembled WGS sequence"/>
</dbReference>
<evidence type="ECO:0008006" key="5">
    <source>
        <dbReference type="Google" id="ProtNLM"/>
    </source>
</evidence>
<dbReference type="AlphaFoldDB" id="A0A7I9VJ06"/>
<dbReference type="RefSeq" id="WP_176063824.1">
    <property type="nucleotide sequence ID" value="NZ_BJTG01000002.1"/>
</dbReference>
<feature type="compositionally biased region" description="Pro residues" evidence="1">
    <location>
        <begin position="40"/>
        <end position="54"/>
    </location>
</feature>
<keyword evidence="2" id="KW-0732">Signal</keyword>
<gene>
    <name evidence="3" type="ORF">AMYX_11320</name>
</gene>
<feature type="chain" id="PRO_5029903405" description="Outer membrane protein beta-barrel domain-containing protein" evidence="2">
    <location>
        <begin position="25"/>
        <end position="296"/>
    </location>
</feature>
<feature type="compositionally biased region" description="Low complexity" evidence="1">
    <location>
        <begin position="20"/>
        <end position="39"/>
    </location>
</feature>
<evidence type="ECO:0000256" key="2">
    <source>
        <dbReference type="SAM" id="SignalP"/>
    </source>
</evidence>
<evidence type="ECO:0000313" key="4">
    <source>
        <dbReference type="Proteomes" id="UP000503640"/>
    </source>
</evidence>
<accession>A0A7I9VJ06</accession>
<name>A0A7I9VJ06_9BACT</name>
<evidence type="ECO:0000256" key="1">
    <source>
        <dbReference type="SAM" id="MobiDB-lite"/>
    </source>
</evidence>
<dbReference type="EMBL" id="BJTG01000002">
    <property type="protein sequence ID" value="GEJ56391.1"/>
    <property type="molecule type" value="Genomic_DNA"/>
</dbReference>
<keyword evidence="4" id="KW-1185">Reference proteome</keyword>
<protein>
    <recommendedName>
        <fullName evidence="5">Outer membrane protein beta-barrel domain-containing protein</fullName>
    </recommendedName>
</protein>